<evidence type="ECO:0000313" key="4">
    <source>
        <dbReference type="EMBL" id="ALG07522.1"/>
    </source>
</evidence>
<evidence type="ECO:0000256" key="2">
    <source>
        <dbReference type="ARBA" id="ARBA00022801"/>
    </source>
</evidence>
<dbReference type="GO" id="GO:0016787">
    <property type="term" value="F:hydrolase activity"/>
    <property type="evidence" value="ECO:0007669"/>
    <property type="project" value="UniProtKB-KW"/>
</dbReference>
<evidence type="ECO:0000256" key="1">
    <source>
        <dbReference type="ARBA" id="ARBA00022722"/>
    </source>
</evidence>
<name>A0A0N9I037_9PSEU</name>
<proteinExistence type="predicted"/>
<dbReference type="Gene3D" id="3.10.450.30">
    <property type="entry name" value="Microbial ribonucleases"/>
    <property type="match status" value="1"/>
</dbReference>
<dbReference type="KEGG" id="kphy:AOZ06_11885"/>
<accession>A0A0N9I037</accession>
<dbReference type="InterPro" id="IPR000026">
    <property type="entry name" value="N1-like"/>
</dbReference>
<dbReference type="SUPFAM" id="SSF53933">
    <property type="entry name" value="Microbial ribonucleases"/>
    <property type="match status" value="1"/>
</dbReference>
<dbReference type="InterPro" id="IPR016191">
    <property type="entry name" value="Ribonuclease/ribotoxin"/>
</dbReference>
<keyword evidence="1" id="KW-0540">Nuclease</keyword>
<keyword evidence="5" id="KW-1185">Reference proteome</keyword>
<evidence type="ECO:0000313" key="5">
    <source>
        <dbReference type="Proteomes" id="UP000063699"/>
    </source>
</evidence>
<evidence type="ECO:0000256" key="3">
    <source>
        <dbReference type="SAM" id="MobiDB-lite"/>
    </source>
</evidence>
<reference evidence="4 5" key="1">
    <citation type="submission" date="2015-07" db="EMBL/GenBank/DDBJ databases">
        <title>Genome sequencing of Kibdelosporangium phytohabitans.</title>
        <authorList>
            <person name="Qin S."/>
            <person name="Xing K."/>
        </authorList>
    </citation>
    <scope>NUCLEOTIDE SEQUENCE [LARGE SCALE GENOMIC DNA]</scope>
    <source>
        <strain evidence="4 5">KLBMP1111</strain>
    </source>
</reference>
<dbReference type="GO" id="GO:0004521">
    <property type="term" value="F:RNA endonuclease activity"/>
    <property type="evidence" value="ECO:0007669"/>
    <property type="project" value="InterPro"/>
</dbReference>
<dbReference type="GO" id="GO:0003723">
    <property type="term" value="F:RNA binding"/>
    <property type="evidence" value="ECO:0007669"/>
    <property type="project" value="InterPro"/>
</dbReference>
<sequence length="156" mass="17019">MGSRKRITFALVGLVLLVVAGWLIREVGSDPAPGDSGPAGTAPASQSAKPGGQGAAVPGQDSGLRVTALSKLPQEATTTWRLIEKGGPYPYDRDGVVFENREKRLPAKAREYYHEYTVPTPGSRDRGARRLIYGKERELYYTENHYDSFVLVDPGK</sequence>
<dbReference type="Proteomes" id="UP000063699">
    <property type="component" value="Chromosome"/>
</dbReference>
<feature type="region of interest" description="Disordered" evidence="3">
    <location>
        <begin position="31"/>
        <end position="60"/>
    </location>
</feature>
<keyword evidence="2" id="KW-0378">Hydrolase</keyword>
<dbReference type="Pfam" id="PF00545">
    <property type="entry name" value="Ribonuclease"/>
    <property type="match status" value="1"/>
</dbReference>
<dbReference type="AlphaFoldDB" id="A0A0N9I037"/>
<dbReference type="RefSeq" id="WP_054289490.1">
    <property type="nucleotide sequence ID" value="NZ_CP012752.1"/>
</dbReference>
<dbReference type="OrthoDB" id="5326845at2"/>
<dbReference type="EMBL" id="CP012752">
    <property type="protein sequence ID" value="ALG07522.1"/>
    <property type="molecule type" value="Genomic_DNA"/>
</dbReference>
<dbReference type="STRING" id="860235.AOZ06_11885"/>
<organism evidence="4 5">
    <name type="scientific">Kibdelosporangium phytohabitans</name>
    <dbReference type="NCBI Taxonomy" id="860235"/>
    <lineage>
        <taxon>Bacteria</taxon>
        <taxon>Bacillati</taxon>
        <taxon>Actinomycetota</taxon>
        <taxon>Actinomycetes</taxon>
        <taxon>Pseudonocardiales</taxon>
        <taxon>Pseudonocardiaceae</taxon>
        <taxon>Kibdelosporangium</taxon>
    </lineage>
</organism>
<gene>
    <name evidence="4" type="ORF">AOZ06_11885</name>
</gene>
<protein>
    <submittedName>
        <fullName evidence="4">Ribonuclease N</fullName>
    </submittedName>
</protein>